<comment type="similarity">
    <text evidence="2">Belongs to the class-I pyridoxal-phosphate-dependent aminotransferase family.</text>
</comment>
<comment type="cofactor">
    <cofactor evidence="1">
        <name>pyridoxal 5'-phosphate</name>
        <dbReference type="ChEBI" id="CHEBI:597326"/>
    </cofactor>
</comment>
<accession>A0ABY4CSL7</accession>
<dbReference type="NCBIfam" id="NF006388">
    <property type="entry name" value="PRK08637.1"/>
    <property type="match status" value="1"/>
</dbReference>
<dbReference type="Gene3D" id="3.90.1150.10">
    <property type="entry name" value="Aspartate Aminotransferase, domain 1"/>
    <property type="match status" value="1"/>
</dbReference>
<sequence length="433" mass="47738">MYNPLAQELNGMLEKSNSHVFEMLSELGKSMYFPKGILSQGAEANQKAHKFNATVGIATEHGSPMYLGVIQENLSAYEPKDLYPYAPPAGKPALRKVWKEKMLQENPSLAGKSFGLPIVTNALTHGLSIVADLFADAGDVLIVPDKFWGNYSLTFNIRRGSKTVVYPLFTEQNTFNAKALEDAILSCKDSGKAIVLLNFPNNPTGYTPSAAEGEEIVAAVKRGAEAGIDVVVITDDAYFGLFFEEHSLKESLFGSFVGLHPRVLPIKIDGATKEEYVWGFRVGFITYGVEDAEAQAALEKKTMGIIRGTISNCSHPAQTMILKALEAPAFDKQKEEKYQTMKARANRVKDILDSGKYDDAFVYYPFNSGYFMCLQLKTVDAEALRLHLLDQYGVGTISLGKTDLRIAFSCVELGDIDELFELIYKGVKDLEQA</sequence>
<keyword evidence="4" id="KW-0808">Transferase</keyword>
<evidence type="ECO:0000313" key="7">
    <source>
        <dbReference type="EMBL" id="UOF92241.1"/>
    </source>
</evidence>
<evidence type="ECO:0000259" key="6">
    <source>
        <dbReference type="Pfam" id="PF00155"/>
    </source>
</evidence>
<protein>
    <submittedName>
        <fullName evidence="7">Aminotransferase class I/II-fold pyridoxal phosphate-dependent enzyme</fullName>
    </submittedName>
</protein>
<keyword evidence="5" id="KW-0663">Pyridoxal phosphate</keyword>
<proteinExistence type="inferred from homology"/>
<gene>
    <name evidence="7" type="ORF">LSG31_08790</name>
</gene>
<dbReference type="SUPFAM" id="SSF53383">
    <property type="entry name" value="PLP-dependent transferases"/>
    <property type="match status" value="1"/>
</dbReference>
<dbReference type="PANTHER" id="PTHR46383:SF1">
    <property type="entry name" value="ASPARTATE AMINOTRANSFERASE"/>
    <property type="match status" value="1"/>
</dbReference>
<dbReference type="InterPro" id="IPR004839">
    <property type="entry name" value="Aminotransferase_I/II_large"/>
</dbReference>
<evidence type="ECO:0000313" key="8">
    <source>
        <dbReference type="Proteomes" id="UP000830167"/>
    </source>
</evidence>
<feature type="domain" description="Aminotransferase class I/classII large" evidence="6">
    <location>
        <begin position="69"/>
        <end position="421"/>
    </location>
</feature>
<keyword evidence="3 7" id="KW-0032">Aminotransferase</keyword>
<keyword evidence="8" id="KW-1185">Reference proteome</keyword>
<dbReference type="Proteomes" id="UP000830167">
    <property type="component" value="Chromosome"/>
</dbReference>
<evidence type="ECO:0000256" key="2">
    <source>
        <dbReference type="ARBA" id="ARBA00007441"/>
    </source>
</evidence>
<dbReference type="InterPro" id="IPR015421">
    <property type="entry name" value="PyrdxlP-dep_Trfase_major"/>
</dbReference>
<reference evidence="7" key="1">
    <citation type="submission" date="2021-12" db="EMBL/GenBank/DDBJ databases">
        <title>Alicyclobacillaceae gen. nov., sp. nov., isolated from chalcocite enrichment system.</title>
        <authorList>
            <person name="Jiang Z."/>
        </authorList>
    </citation>
    <scope>NUCLEOTIDE SEQUENCE</scope>
    <source>
        <strain evidence="7">MYW30-H2</strain>
    </source>
</reference>
<evidence type="ECO:0000256" key="4">
    <source>
        <dbReference type="ARBA" id="ARBA00022679"/>
    </source>
</evidence>
<evidence type="ECO:0000256" key="3">
    <source>
        <dbReference type="ARBA" id="ARBA00022576"/>
    </source>
</evidence>
<organism evidence="7 8">
    <name type="scientific">Fodinisporobacter ferrooxydans</name>
    <dbReference type="NCBI Taxonomy" id="2901836"/>
    <lineage>
        <taxon>Bacteria</taxon>
        <taxon>Bacillati</taxon>
        <taxon>Bacillota</taxon>
        <taxon>Bacilli</taxon>
        <taxon>Bacillales</taxon>
        <taxon>Alicyclobacillaceae</taxon>
        <taxon>Fodinisporobacter</taxon>
    </lineage>
</organism>
<name>A0ABY4CSL7_9BACL</name>
<dbReference type="Pfam" id="PF00155">
    <property type="entry name" value="Aminotran_1_2"/>
    <property type="match status" value="1"/>
</dbReference>
<dbReference type="EMBL" id="CP089291">
    <property type="protein sequence ID" value="UOF92241.1"/>
    <property type="molecule type" value="Genomic_DNA"/>
</dbReference>
<evidence type="ECO:0000256" key="5">
    <source>
        <dbReference type="ARBA" id="ARBA00022898"/>
    </source>
</evidence>
<dbReference type="GO" id="GO:0008483">
    <property type="term" value="F:transaminase activity"/>
    <property type="evidence" value="ECO:0007669"/>
    <property type="project" value="UniProtKB-KW"/>
</dbReference>
<dbReference type="InterPro" id="IPR050596">
    <property type="entry name" value="AspAT/PAT-like"/>
</dbReference>
<evidence type="ECO:0000256" key="1">
    <source>
        <dbReference type="ARBA" id="ARBA00001933"/>
    </source>
</evidence>
<dbReference type="InterPro" id="IPR015422">
    <property type="entry name" value="PyrdxlP-dep_Trfase_small"/>
</dbReference>
<dbReference type="RefSeq" id="WP_347438927.1">
    <property type="nucleotide sequence ID" value="NZ_CP089291.1"/>
</dbReference>
<dbReference type="CDD" id="cd00609">
    <property type="entry name" value="AAT_like"/>
    <property type="match status" value="1"/>
</dbReference>
<dbReference type="Gene3D" id="3.40.640.10">
    <property type="entry name" value="Type I PLP-dependent aspartate aminotransferase-like (Major domain)"/>
    <property type="match status" value="1"/>
</dbReference>
<dbReference type="InterPro" id="IPR015424">
    <property type="entry name" value="PyrdxlP-dep_Trfase"/>
</dbReference>
<dbReference type="PANTHER" id="PTHR46383">
    <property type="entry name" value="ASPARTATE AMINOTRANSFERASE"/>
    <property type="match status" value="1"/>
</dbReference>